<sequence>MKVKLFVVLSLVALPMVSTMAMGNRHAMQKESTGQYVDSSVITLKVKSKLLADPTVKGLAISVSSYKGQVKLTGFADNWSQKQKAGMLAKQVEGVTGVTNNIVVKKAHR</sequence>
<accession>A8PMM5</accession>
<dbReference type="AlphaFoldDB" id="A8PMM5"/>
<protein>
    <submittedName>
        <fullName evidence="3">Transport-associated</fullName>
    </submittedName>
</protein>
<dbReference type="STRING" id="59196.RICGR_0770"/>
<dbReference type="Gene3D" id="3.30.1340.30">
    <property type="match status" value="1"/>
</dbReference>
<feature type="domain" description="BON" evidence="2">
    <location>
        <begin position="38"/>
        <end position="106"/>
    </location>
</feature>
<keyword evidence="1" id="KW-0732">Signal</keyword>
<dbReference type="RefSeq" id="WP_006035488.1">
    <property type="nucleotide sequence ID" value="NZ_AAQJ02000001.1"/>
</dbReference>
<organism evidence="3 4">
    <name type="scientific">Rickettsiella grylli</name>
    <dbReference type="NCBI Taxonomy" id="59196"/>
    <lineage>
        <taxon>Bacteria</taxon>
        <taxon>Pseudomonadati</taxon>
        <taxon>Pseudomonadota</taxon>
        <taxon>Gammaproteobacteria</taxon>
        <taxon>Legionellales</taxon>
        <taxon>Coxiellaceae</taxon>
        <taxon>Rickettsiella</taxon>
    </lineage>
</organism>
<dbReference type="Pfam" id="PF04972">
    <property type="entry name" value="BON"/>
    <property type="match status" value="1"/>
</dbReference>
<dbReference type="SMART" id="SM00749">
    <property type="entry name" value="BON"/>
    <property type="match status" value="1"/>
</dbReference>
<reference evidence="3" key="2">
    <citation type="submission" date="2007-10" db="EMBL/GenBank/DDBJ databases">
        <authorList>
            <person name="Myers G.S."/>
        </authorList>
    </citation>
    <scope>NUCLEOTIDE SEQUENCE [LARGE SCALE GENOMIC DNA]</scope>
</reference>
<dbReference type="InterPro" id="IPR007055">
    <property type="entry name" value="BON_dom"/>
</dbReference>
<dbReference type="InterPro" id="IPR014004">
    <property type="entry name" value="Transpt-assoc_nodulatn_dom_bac"/>
</dbReference>
<gene>
    <name evidence="3" type="ORF">RICGR_0770</name>
</gene>
<dbReference type="PANTHER" id="PTHR34606:SF16">
    <property type="entry name" value="BON DOMAIN-CONTAINING PROTEIN"/>
    <property type="match status" value="1"/>
</dbReference>
<evidence type="ECO:0000313" key="4">
    <source>
        <dbReference type="Proteomes" id="UP000054075"/>
    </source>
</evidence>
<dbReference type="PANTHER" id="PTHR34606">
    <property type="entry name" value="BON DOMAIN-CONTAINING PROTEIN"/>
    <property type="match status" value="1"/>
</dbReference>
<dbReference type="OrthoDB" id="7360581at2"/>
<dbReference type="InterPro" id="IPR051686">
    <property type="entry name" value="Lipoprotein_DolP"/>
</dbReference>
<dbReference type="EMBL" id="AAQJ02000001">
    <property type="protein sequence ID" value="EDP46512.1"/>
    <property type="molecule type" value="Genomic_DNA"/>
</dbReference>
<dbReference type="Proteomes" id="UP000054075">
    <property type="component" value="Unassembled WGS sequence"/>
</dbReference>
<keyword evidence="4" id="KW-1185">Reference proteome</keyword>
<name>A8PMM5_9COXI</name>
<dbReference type="eggNOG" id="COG2823">
    <property type="taxonomic scope" value="Bacteria"/>
</dbReference>
<dbReference type="PROSITE" id="PS50914">
    <property type="entry name" value="BON"/>
    <property type="match status" value="1"/>
</dbReference>
<evidence type="ECO:0000259" key="2">
    <source>
        <dbReference type="PROSITE" id="PS50914"/>
    </source>
</evidence>
<evidence type="ECO:0000313" key="3">
    <source>
        <dbReference type="EMBL" id="EDP46512.1"/>
    </source>
</evidence>
<feature type="chain" id="PRO_5002727788" evidence="1">
    <location>
        <begin position="22"/>
        <end position="109"/>
    </location>
</feature>
<comment type="caution">
    <text evidence="3">The sequence shown here is derived from an EMBL/GenBank/DDBJ whole genome shotgun (WGS) entry which is preliminary data.</text>
</comment>
<proteinExistence type="predicted"/>
<feature type="signal peptide" evidence="1">
    <location>
        <begin position="1"/>
        <end position="21"/>
    </location>
</feature>
<reference evidence="3" key="1">
    <citation type="submission" date="2006-04" db="EMBL/GenBank/DDBJ databases">
        <authorList>
            <person name="Seshadri R."/>
            <person name="Federici B.A."/>
        </authorList>
    </citation>
    <scope>NUCLEOTIDE SEQUENCE [LARGE SCALE GENOMIC DNA]</scope>
</reference>
<evidence type="ECO:0000256" key="1">
    <source>
        <dbReference type="SAM" id="SignalP"/>
    </source>
</evidence>